<keyword evidence="1" id="KW-0472">Membrane</keyword>
<protein>
    <submittedName>
        <fullName evidence="2">Uncharacterized protein</fullName>
    </submittedName>
</protein>
<evidence type="ECO:0000313" key="2">
    <source>
        <dbReference type="EMBL" id="TDC25454.1"/>
    </source>
</evidence>
<sequence>MSYVYIQPSNHEPHRQFSASSLRTDERTPLGKALRWLAEKSVNEFLDALLRLFLQGGWPVRLAGAIVTGVVAASVTWLLSGTVLSALLGGSFTATAIGLGAAAGLVMGFSGGLLAGAGAGWLLSIAAESISTELTKDRLGLYVAAWIAWCLAAIAGGLAGWAVGWLVDRVEQRSPTAGLVLRILSYLLLFACTAVVLVRTGASAALWTSLATPAEAVGRQSNAFALGVGTGVIAGIVAVAYLLWLVPTGGALHRRHLPLAQLLLAAMIATLATVDSTPASSVAVAGVLVAAIWVLPWAVALAVWSLGRLNSRP</sequence>
<reference evidence="2 3" key="1">
    <citation type="submission" date="2019-03" db="EMBL/GenBank/DDBJ databases">
        <title>Draft genome sequences of novel Actinobacteria.</title>
        <authorList>
            <person name="Sahin N."/>
            <person name="Ay H."/>
            <person name="Saygin H."/>
        </authorList>
    </citation>
    <scope>NUCLEOTIDE SEQUENCE [LARGE SCALE GENOMIC DNA]</scope>
    <source>
        <strain evidence="2 3">JCM 30547</strain>
    </source>
</reference>
<dbReference type="EMBL" id="SMKA01000123">
    <property type="protein sequence ID" value="TDC25454.1"/>
    <property type="molecule type" value="Genomic_DNA"/>
</dbReference>
<name>A0A4R4PT09_9ACTN</name>
<evidence type="ECO:0000313" key="3">
    <source>
        <dbReference type="Proteomes" id="UP000295075"/>
    </source>
</evidence>
<feature type="transmembrane region" description="Helical" evidence="1">
    <location>
        <begin position="222"/>
        <end position="245"/>
    </location>
</feature>
<keyword evidence="1" id="KW-0812">Transmembrane</keyword>
<proteinExistence type="predicted"/>
<feature type="transmembrane region" description="Helical" evidence="1">
    <location>
        <begin position="179"/>
        <end position="202"/>
    </location>
</feature>
<organism evidence="2 3">
    <name type="scientific">Kribbella albertanoniae</name>
    <dbReference type="NCBI Taxonomy" id="1266829"/>
    <lineage>
        <taxon>Bacteria</taxon>
        <taxon>Bacillati</taxon>
        <taxon>Actinomycetota</taxon>
        <taxon>Actinomycetes</taxon>
        <taxon>Propionibacteriales</taxon>
        <taxon>Kribbellaceae</taxon>
        <taxon>Kribbella</taxon>
    </lineage>
</organism>
<feature type="transmembrane region" description="Helical" evidence="1">
    <location>
        <begin position="99"/>
        <end position="123"/>
    </location>
</feature>
<feature type="transmembrane region" description="Helical" evidence="1">
    <location>
        <begin position="280"/>
        <end position="304"/>
    </location>
</feature>
<feature type="transmembrane region" description="Helical" evidence="1">
    <location>
        <begin position="62"/>
        <end position="87"/>
    </location>
</feature>
<comment type="caution">
    <text evidence="2">The sequence shown here is derived from an EMBL/GenBank/DDBJ whole genome shotgun (WGS) entry which is preliminary data.</text>
</comment>
<feature type="transmembrane region" description="Helical" evidence="1">
    <location>
        <begin position="143"/>
        <end position="167"/>
    </location>
</feature>
<evidence type="ECO:0000256" key="1">
    <source>
        <dbReference type="SAM" id="Phobius"/>
    </source>
</evidence>
<feature type="transmembrane region" description="Helical" evidence="1">
    <location>
        <begin position="257"/>
        <end position="274"/>
    </location>
</feature>
<accession>A0A4R4PT09</accession>
<dbReference type="Proteomes" id="UP000295075">
    <property type="component" value="Unassembled WGS sequence"/>
</dbReference>
<dbReference type="OrthoDB" id="5190224at2"/>
<dbReference type="AlphaFoldDB" id="A0A4R4PT09"/>
<keyword evidence="3" id="KW-1185">Reference proteome</keyword>
<dbReference type="RefSeq" id="WP_132410185.1">
    <property type="nucleotide sequence ID" value="NZ_SMKA01000123.1"/>
</dbReference>
<gene>
    <name evidence="2" type="ORF">E1261_24125</name>
</gene>
<keyword evidence="1" id="KW-1133">Transmembrane helix</keyword>